<evidence type="ECO:0000313" key="13">
    <source>
        <dbReference type="Proteomes" id="UP000829720"/>
    </source>
</evidence>
<evidence type="ECO:0000256" key="7">
    <source>
        <dbReference type="ARBA" id="ARBA00023170"/>
    </source>
</evidence>
<dbReference type="PROSITE" id="PS51257">
    <property type="entry name" value="PROKAR_LIPOPROTEIN"/>
    <property type="match status" value="1"/>
</dbReference>
<evidence type="ECO:0000256" key="6">
    <source>
        <dbReference type="ARBA" id="ARBA00023136"/>
    </source>
</evidence>
<dbReference type="Pfam" id="PF16578">
    <property type="entry name" value="IL17R_fnIII_D2"/>
    <property type="match status" value="1"/>
</dbReference>
<dbReference type="InterPro" id="IPR032356">
    <property type="entry name" value="IL17R_A/B_N"/>
</dbReference>
<dbReference type="AlphaFoldDB" id="A0A8T3CB43"/>
<keyword evidence="4 10" id="KW-0732">Signal</keyword>
<dbReference type="Proteomes" id="UP000829720">
    <property type="component" value="Unassembled WGS sequence"/>
</dbReference>
<gene>
    <name evidence="12" type="ORF">AGOR_G00248030</name>
</gene>
<dbReference type="GO" id="GO:0005886">
    <property type="term" value="C:plasma membrane"/>
    <property type="evidence" value="ECO:0007669"/>
    <property type="project" value="UniProtKB-SubCell"/>
</dbReference>
<evidence type="ECO:0000256" key="3">
    <source>
        <dbReference type="ARBA" id="ARBA00022692"/>
    </source>
</evidence>
<feature type="signal peptide" evidence="10">
    <location>
        <begin position="1"/>
        <end position="18"/>
    </location>
</feature>
<dbReference type="InterPro" id="IPR043046">
    <property type="entry name" value="IL17RA/B_FnIII-like_2_sf"/>
</dbReference>
<evidence type="ECO:0000259" key="11">
    <source>
        <dbReference type="PROSITE" id="PS51534"/>
    </source>
</evidence>
<dbReference type="Gene3D" id="3.40.50.11530">
    <property type="match status" value="1"/>
</dbReference>
<dbReference type="EMBL" id="JAERUA010000025">
    <property type="protein sequence ID" value="KAI1882179.1"/>
    <property type="molecule type" value="Genomic_DNA"/>
</dbReference>
<evidence type="ECO:0000256" key="10">
    <source>
        <dbReference type="SAM" id="SignalP"/>
    </source>
</evidence>
<dbReference type="Gene3D" id="2.60.40.2160">
    <property type="entry name" value="Interleukin-17 receptor A/B, fibronectin-III-like domain 1"/>
    <property type="match status" value="1"/>
</dbReference>
<evidence type="ECO:0000256" key="2">
    <source>
        <dbReference type="ARBA" id="ARBA00022475"/>
    </source>
</evidence>
<dbReference type="Pfam" id="PF08357">
    <property type="entry name" value="SEFIR"/>
    <property type="match status" value="1"/>
</dbReference>
<evidence type="ECO:0000256" key="9">
    <source>
        <dbReference type="SAM" id="MobiDB-lite"/>
    </source>
</evidence>
<sequence length="820" mass="92782">MRLFVFTVLSVHVILTSCLRILDWPLLNCTQEGLRCTADINNCMDKGWLEHKLYTPTAPQDLTVDLDVRRDEKDDLVPVIVVRWSVPTDASIKYMKGTEVNVLEMSVNLNRCVHYIFHDKITSTTNSRNERWSFSLDSVVVEPDQTYIISVNSLPRPNLNHDHYNVAKRISIPGCKDTRIKNTKICVETGSLWKPNIALERSTGQDGKPEVTVSFNTSELSEKYSVVLQCSLDRMTQPIMKRNQTSQEVTFALENWPRTCCIFKAEIQPFFTLCQNDCTRHVHETNICSHPAKPSTNDADGKPLTVGIICMLVVCLLCAVAWCTYSQRSKKLKDPHTGTITQKDPSFLLKDSKEDTANTPRKLLIVYSLDHPLYKDIVLKLCAFLRAKCGIEVVLDLLDGAWLGTVGRMQWLDWQKQQIEKSSDKILILCSRGVRAKWKAMRGEGRVILREDIHSPTGDMLTPALSLIIPDLLHAAAFEKYMVAYFEDVSCEDDVPAPFNITIKYKLMKHFEELYFRILGKEKHEPGRVNRIEGIAQDEYFNCPSGRALRDAIETLQAYQLENPDWFEKECVESEDKVAESDSQHPLLADTCNPIFQFVPECKEGPPVLVNEVETNEDSRCTQALMPLLNHGGESVSTSELYPRVHPGHSQVYSSHPVVLDTSDILDSGTYLSIFEGQQALNAELDQPDPSTQERLCQLEEFPSERYPVEDEEEAHTSFGPPSQETLQRLLALQQSLGPMAVPSPECVEDEYVFETEVPQPWMVEAGSSTRPQSGSDQGYISRSSIHHDSTFGDDSQNPLNTLSRLQEACLLNSLNPYRS</sequence>
<evidence type="ECO:0000256" key="5">
    <source>
        <dbReference type="ARBA" id="ARBA00022989"/>
    </source>
</evidence>
<dbReference type="PANTHER" id="PTHR15583">
    <property type="entry name" value="INTERLEUKIN-17 RECEPTOR"/>
    <property type="match status" value="1"/>
</dbReference>
<keyword evidence="7" id="KW-0675">Receptor</keyword>
<organism evidence="12 13">
    <name type="scientific">Albula goreensis</name>
    <dbReference type="NCBI Taxonomy" id="1534307"/>
    <lineage>
        <taxon>Eukaryota</taxon>
        <taxon>Metazoa</taxon>
        <taxon>Chordata</taxon>
        <taxon>Craniata</taxon>
        <taxon>Vertebrata</taxon>
        <taxon>Euteleostomi</taxon>
        <taxon>Actinopterygii</taxon>
        <taxon>Neopterygii</taxon>
        <taxon>Teleostei</taxon>
        <taxon>Albuliformes</taxon>
        <taxon>Albulidae</taxon>
        <taxon>Albula</taxon>
    </lineage>
</organism>
<dbReference type="InterPro" id="IPR013568">
    <property type="entry name" value="SEFIR_dom"/>
</dbReference>
<dbReference type="Gene3D" id="2.60.40.2150">
    <property type="entry name" value="Interleukin-17 receptor A/B, fibronectin-III-like domain 2"/>
    <property type="match status" value="1"/>
</dbReference>
<protein>
    <recommendedName>
        <fullName evidence="11">SEFIR domain-containing protein</fullName>
    </recommendedName>
</protein>
<feature type="chain" id="PRO_5035834025" description="SEFIR domain-containing protein" evidence="10">
    <location>
        <begin position="19"/>
        <end position="820"/>
    </location>
</feature>
<feature type="region of interest" description="Disordered" evidence="9">
    <location>
        <begin position="767"/>
        <end position="800"/>
    </location>
</feature>
<proteinExistence type="predicted"/>
<keyword evidence="2" id="KW-1003">Cell membrane</keyword>
<keyword evidence="3" id="KW-0812">Transmembrane</keyword>
<dbReference type="Pfam" id="PF16556">
    <property type="entry name" value="IL17R_fnIII_D1"/>
    <property type="match status" value="1"/>
</dbReference>
<evidence type="ECO:0000256" key="4">
    <source>
        <dbReference type="ARBA" id="ARBA00022729"/>
    </source>
</evidence>
<dbReference type="FunFam" id="3.40.50.11530:FF:000002">
    <property type="entry name" value="Interleukin 17 receptor A"/>
    <property type="match status" value="1"/>
</dbReference>
<dbReference type="InterPro" id="IPR039465">
    <property type="entry name" value="IL-17_rcpt-like"/>
</dbReference>
<keyword evidence="6" id="KW-0472">Membrane</keyword>
<evidence type="ECO:0000313" key="12">
    <source>
        <dbReference type="EMBL" id="KAI1882179.1"/>
    </source>
</evidence>
<dbReference type="InterPro" id="IPR038683">
    <property type="entry name" value="IL17RA/B_FnIII-like_1_sf"/>
</dbReference>
<feature type="domain" description="SEFIR" evidence="11">
    <location>
        <begin position="360"/>
        <end position="516"/>
    </location>
</feature>
<dbReference type="PROSITE" id="PS51534">
    <property type="entry name" value="SEFIR"/>
    <property type="match status" value="1"/>
</dbReference>
<keyword evidence="13" id="KW-1185">Reference proteome</keyword>
<name>A0A8T3CB43_9TELE</name>
<comment type="caution">
    <text evidence="12">The sequence shown here is derived from an EMBL/GenBank/DDBJ whole genome shotgun (WGS) entry which is preliminary data.</text>
</comment>
<reference evidence="12" key="1">
    <citation type="submission" date="2021-01" db="EMBL/GenBank/DDBJ databases">
        <authorList>
            <person name="Zahm M."/>
            <person name="Roques C."/>
            <person name="Cabau C."/>
            <person name="Klopp C."/>
            <person name="Donnadieu C."/>
            <person name="Jouanno E."/>
            <person name="Lampietro C."/>
            <person name="Louis A."/>
            <person name="Herpin A."/>
            <person name="Echchiki A."/>
            <person name="Berthelot C."/>
            <person name="Parey E."/>
            <person name="Roest-Crollius H."/>
            <person name="Braasch I."/>
            <person name="Postlethwait J."/>
            <person name="Bobe J."/>
            <person name="Montfort J."/>
            <person name="Bouchez O."/>
            <person name="Begum T."/>
            <person name="Mejri S."/>
            <person name="Adams A."/>
            <person name="Chen W.-J."/>
            <person name="Guiguen Y."/>
        </authorList>
    </citation>
    <scope>NUCLEOTIDE SEQUENCE</scope>
    <source>
        <tissue evidence="12">Blood</tissue>
    </source>
</reference>
<accession>A0A8T3CB43</accession>
<evidence type="ECO:0000256" key="8">
    <source>
        <dbReference type="ARBA" id="ARBA00023180"/>
    </source>
</evidence>
<dbReference type="OrthoDB" id="5915222at2759"/>
<evidence type="ECO:0000256" key="1">
    <source>
        <dbReference type="ARBA" id="ARBA00004251"/>
    </source>
</evidence>
<comment type="subcellular location">
    <subcellularLocation>
        <location evidence="1">Cell membrane</location>
        <topology evidence="1">Single-pass type I membrane protein</topology>
    </subcellularLocation>
</comment>
<keyword evidence="8" id="KW-0325">Glycoprotein</keyword>
<feature type="compositionally biased region" description="Polar residues" evidence="9">
    <location>
        <begin position="767"/>
        <end position="784"/>
    </location>
</feature>
<dbReference type="GO" id="GO:0030368">
    <property type="term" value="F:interleukin-17 receptor activity"/>
    <property type="evidence" value="ECO:0007669"/>
    <property type="project" value="InterPro"/>
</dbReference>
<dbReference type="PANTHER" id="PTHR15583:SF13">
    <property type="entry name" value="INTERLEUKIN-17 RECEPTOR A"/>
    <property type="match status" value="1"/>
</dbReference>
<keyword evidence="5" id="KW-1133">Transmembrane helix</keyword>